<evidence type="ECO:0000256" key="1">
    <source>
        <dbReference type="ARBA" id="ARBA00004141"/>
    </source>
</evidence>
<dbReference type="EMBL" id="WNZZ01000010">
    <property type="protein sequence ID" value="MUG23777.1"/>
    <property type="molecule type" value="Genomic_DNA"/>
</dbReference>
<comment type="subcellular location">
    <subcellularLocation>
        <location evidence="1">Membrane</location>
        <topology evidence="1">Multi-pass membrane protein</topology>
    </subcellularLocation>
</comment>
<evidence type="ECO:0000313" key="8">
    <source>
        <dbReference type="EMBL" id="MUG23777.1"/>
    </source>
</evidence>
<dbReference type="InterPro" id="IPR051401">
    <property type="entry name" value="GtrA_CellWall_Glycosyl"/>
</dbReference>
<accession>A0A6N8EUS3</accession>
<dbReference type="GO" id="GO:0000271">
    <property type="term" value="P:polysaccharide biosynthetic process"/>
    <property type="evidence" value="ECO:0007669"/>
    <property type="project" value="InterPro"/>
</dbReference>
<feature type="transmembrane region" description="Helical" evidence="6">
    <location>
        <begin position="41"/>
        <end position="58"/>
    </location>
</feature>
<sequence length="139" mass="16465">MKFMIVFFRKYKEIIMFGIFGILTTLINVISFYIFHFYINYLLSNAIAWLISILFAYITNRMYVFNSTVSGLKNIIKEFNLFLISRLLSGVLDMALMFIFIDFLHWDNFSSKVLVNIFVVITNYLFSKLLVFNLRGNDN</sequence>
<organism evidence="8 9">
    <name type="scientific">Paenibacillus macerans</name>
    <name type="common">Bacillus macerans</name>
    <dbReference type="NCBI Taxonomy" id="44252"/>
    <lineage>
        <taxon>Bacteria</taxon>
        <taxon>Bacillati</taxon>
        <taxon>Bacillota</taxon>
        <taxon>Bacilli</taxon>
        <taxon>Bacillales</taxon>
        <taxon>Paenibacillaceae</taxon>
        <taxon>Paenibacillus</taxon>
    </lineage>
</organism>
<evidence type="ECO:0000256" key="4">
    <source>
        <dbReference type="ARBA" id="ARBA00022989"/>
    </source>
</evidence>
<evidence type="ECO:0000256" key="3">
    <source>
        <dbReference type="ARBA" id="ARBA00022692"/>
    </source>
</evidence>
<keyword evidence="5 6" id="KW-0472">Membrane</keyword>
<feature type="transmembrane region" description="Helical" evidence="6">
    <location>
        <begin position="79"/>
        <end position="101"/>
    </location>
</feature>
<dbReference type="GO" id="GO:0005886">
    <property type="term" value="C:plasma membrane"/>
    <property type="evidence" value="ECO:0007669"/>
    <property type="project" value="TreeGrafter"/>
</dbReference>
<evidence type="ECO:0000256" key="6">
    <source>
        <dbReference type="SAM" id="Phobius"/>
    </source>
</evidence>
<feature type="domain" description="GtrA/DPMS transmembrane" evidence="7">
    <location>
        <begin position="17"/>
        <end position="132"/>
    </location>
</feature>
<dbReference type="AlphaFoldDB" id="A0A6N8EUS3"/>
<protein>
    <submittedName>
        <fullName evidence="8">GtrA family protein</fullName>
    </submittedName>
</protein>
<dbReference type="PANTHER" id="PTHR38459:SF5">
    <property type="entry name" value="CELL WALL TEICHOIC ACID GLYCOSYLATION PROTEIN GTCA"/>
    <property type="match status" value="1"/>
</dbReference>
<feature type="transmembrane region" description="Helical" evidence="6">
    <location>
        <begin position="113"/>
        <end position="134"/>
    </location>
</feature>
<dbReference type="PANTHER" id="PTHR38459">
    <property type="entry name" value="PROPHAGE BACTOPRENOL-LINKED GLUCOSE TRANSLOCASE HOMOLOG"/>
    <property type="match status" value="1"/>
</dbReference>
<dbReference type="Proteomes" id="UP000442469">
    <property type="component" value="Unassembled WGS sequence"/>
</dbReference>
<dbReference type="InterPro" id="IPR007267">
    <property type="entry name" value="GtrA_DPMS_TM"/>
</dbReference>
<feature type="transmembrane region" description="Helical" evidence="6">
    <location>
        <begin position="14"/>
        <end position="35"/>
    </location>
</feature>
<comment type="caution">
    <text evidence="8">The sequence shown here is derived from an EMBL/GenBank/DDBJ whole genome shotgun (WGS) entry which is preliminary data.</text>
</comment>
<reference evidence="8 9" key="1">
    <citation type="submission" date="2019-11" db="EMBL/GenBank/DDBJ databases">
        <title>Draft genome sequences of five Paenibacillus species of dairy origin.</title>
        <authorList>
            <person name="Olajide A.M."/>
            <person name="Chen S."/>
            <person name="Lapointe G."/>
        </authorList>
    </citation>
    <scope>NUCLEOTIDE SEQUENCE [LARGE SCALE GENOMIC DNA]</scope>
    <source>
        <strain evidence="8 9">3CT49</strain>
    </source>
</reference>
<evidence type="ECO:0000256" key="2">
    <source>
        <dbReference type="ARBA" id="ARBA00009399"/>
    </source>
</evidence>
<gene>
    <name evidence="8" type="ORF">GNQ08_15395</name>
</gene>
<keyword evidence="3 6" id="KW-0812">Transmembrane</keyword>
<name>A0A6N8EUS3_PAEMA</name>
<proteinExistence type="inferred from homology"/>
<dbReference type="Pfam" id="PF04138">
    <property type="entry name" value="GtrA_DPMS_TM"/>
    <property type="match status" value="1"/>
</dbReference>
<evidence type="ECO:0000259" key="7">
    <source>
        <dbReference type="Pfam" id="PF04138"/>
    </source>
</evidence>
<evidence type="ECO:0000313" key="9">
    <source>
        <dbReference type="Proteomes" id="UP000442469"/>
    </source>
</evidence>
<comment type="similarity">
    <text evidence="2">Belongs to the GtrA family.</text>
</comment>
<keyword evidence="4 6" id="KW-1133">Transmembrane helix</keyword>
<evidence type="ECO:0000256" key="5">
    <source>
        <dbReference type="ARBA" id="ARBA00023136"/>
    </source>
</evidence>